<evidence type="ECO:0000256" key="8">
    <source>
        <dbReference type="ARBA" id="ARBA00022763"/>
    </source>
</evidence>
<reference evidence="21" key="1">
    <citation type="submission" date="2017-01" db="EMBL/GenBank/DDBJ databases">
        <title>A deep insight into the sialotranscriptome of adult male and female Cluex tarsalis mosquitoes.</title>
        <authorList>
            <person name="Ribeiro J.M."/>
            <person name="Moreira F."/>
            <person name="Bernard K.A."/>
            <person name="Calvo E."/>
        </authorList>
    </citation>
    <scope>NUCLEOTIDE SEQUENCE</scope>
    <source>
        <strain evidence="21">Kern County</strain>
        <tissue evidence="21">Salivary glands</tissue>
    </source>
</reference>
<feature type="domain" description="XPG-I" evidence="19">
    <location>
        <begin position="138"/>
        <end position="211"/>
    </location>
</feature>
<sequence length="772" mass="85520">MGITGLIPFLEKASRKCHLRELRGQCVAIDSYCWLHKGAFACADKLVRGEATDVHIQYCLKLVNLLLANDIKPVLVFDGRHLPAKAMTEAKRRESRDSSKKRAAELLRMGKVEEAKSFLRRCVDITHVMALELIRECRKRNVDCVVAPYEADAQLAFLNKRGIAQVVITEDSDLMLFGCRKVLFKLDLTGSGLLIESDKLPVAMGCKEEKYTFDKFRYMCILSGCDYLDSLPGIGLAKAKKFVLTTEDSDIRRALAKIPAYLNMRQLQVSEEYKDNFLRADATFKHMVVYDPTERKQTRLNDPEETGTDPELCCNAGTFLDEKIALQLALGNVDPFSMKQLDNWHPDDPGCQPTGGKTSGWNQSSVTKHASVWKSNYVPRPAAPDIRQNFALQATQKPKEFVKRPVPNPDFEEGEKNETIDDVLEAYGIKPKDDPPPLKRLCMTLSTDKRTKPVNFDEVQALEAMEALEASPSKTTRNPFLVTSTAATASNRRSGPADQLLSPTKLTPETSSLLRNVSPVKRIEFKQTEKLSRFKRTVFASEGQKVISRFFSGGASSTATISPKAAPTTPKSPSPLKQETSIYLMSPEAKLAHRGEQTPTKKRKSASEDRAEISESPNPPCKVEPAVEQVDSGFVEEPEVGFSSSQKENEAAGQKGGSSRLALDFGRKEPARFGRESAPRNEDTGVAKMEEGEDEDDDVVEIVETKEDKVAVSSQTIRSFAAEVKAGGSSSQQKKNVACRRVGLTKGKSLKDTGPTQSKLSMFGFQKKSQLK</sequence>
<dbReference type="Gene3D" id="1.10.150.20">
    <property type="entry name" value="5' to 3' exonuclease, C-terminal subdomain"/>
    <property type="match status" value="1"/>
</dbReference>
<evidence type="ECO:0000259" key="20">
    <source>
        <dbReference type="SMART" id="SM00485"/>
    </source>
</evidence>
<name>A0A1Q3EVH7_CULTA</name>
<comment type="cofactor">
    <cofactor evidence="17">
        <name>Mg(2+)</name>
        <dbReference type="ChEBI" id="CHEBI:18420"/>
    </cofactor>
    <text evidence="17">Binds 2 magnesium ions per subunit. They probably participate in the reaction catalyzed by the enzyme. May bind an additional third magnesium ion after substrate binding.</text>
</comment>
<dbReference type="GO" id="GO:0035312">
    <property type="term" value="F:5'-3' DNA exonuclease activity"/>
    <property type="evidence" value="ECO:0007669"/>
    <property type="project" value="UniProtKB-UniRule"/>
</dbReference>
<dbReference type="GO" id="GO:0003677">
    <property type="term" value="F:DNA binding"/>
    <property type="evidence" value="ECO:0007669"/>
    <property type="project" value="UniProtKB-UniRule"/>
</dbReference>
<dbReference type="PRINTS" id="PR00853">
    <property type="entry name" value="XPGRADSUPER"/>
</dbReference>
<dbReference type="Gene3D" id="3.40.50.1010">
    <property type="entry name" value="5'-nuclease"/>
    <property type="match status" value="1"/>
</dbReference>
<dbReference type="GO" id="GO:0006310">
    <property type="term" value="P:DNA recombination"/>
    <property type="evidence" value="ECO:0007669"/>
    <property type="project" value="TreeGrafter"/>
</dbReference>
<keyword evidence="7" id="KW-0255">Endonuclease</keyword>
<keyword evidence="6 17" id="KW-0479">Metal-binding</keyword>
<keyword evidence="11 17" id="KW-0269">Exonuclease</keyword>
<keyword evidence="14 17" id="KW-0238">DNA-binding</keyword>
<dbReference type="InterPro" id="IPR006086">
    <property type="entry name" value="XPG-I_dom"/>
</dbReference>
<dbReference type="InterPro" id="IPR037315">
    <property type="entry name" value="EXO1_H3TH"/>
</dbReference>
<evidence type="ECO:0000313" key="21">
    <source>
        <dbReference type="EMBL" id="JAV19310.1"/>
    </source>
</evidence>
<keyword evidence="15 17" id="KW-0234">DNA repair</keyword>
<evidence type="ECO:0000256" key="17">
    <source>
        <dbReference type="RuleBase" id="RU910737"/>
    </source>
</evidence>
<evidence type="ECO:0000256" key="12">
    <source>
        <dbReference type="ARBA" id="ARBA00022842"/>
    </source>
</evidence>
<dbReference type="SMART" id="SM00484">
    <property type="entry name" value="XPGI"/>
    <property type="match status" value="1"/>
</dbReference>
<evidence type="ECO:0000256" key="6">
    <source>
        <dbReference type="ARBA" id="ARBA00022723"/>
    </source>
</evidence>
<feature type="region of interest" description="Disordered" evidence="18">
    <location>
        <begin position="745"/>
        <end position="772"/>
    </location>
</feature>
<evidence type="ECO:0000256" key="15">
    <source>
        <dbReference type="ARBA" id="ARBA00023204"/>
    </source>
</evidence>
<evidence type="ECO:0000256" key="18">
    <source>
        <dbReference type="SAM" id="MobiDB-lite"/>
    </source>
</evidence>
<dbReference type="FunFam" id="1.10.150.20:FF:000011">
    <property type="entry name" value="exonuclease 1"/>
    <property type="match status" value="1"/>
</dbReference>
<dbReference type="PROSITE" id="PS00842">
    <property type="entry name" value="XPG_2"/>
    <property type="match status" value="1"/>
</dbReference>
<keyword evidence="12 17" id="KW-0460">Magnesium</keyword>
<evidence type="ECO:0000256" key="16">
    <source>
        <dbReference type="ARBA" id="ARBA00023242"/>
    </source>
</evidence>
<comment type="similarity">
    <text evidence="2 17">Belongs to the XPG/RAD2 endonuclease family. EXO1 subfamily.</text>
</comment>
<dbReference type="GO" id="GO:0046872">
    <property type="term" value="F:metal ion binding"/>
    <property type="evidence" value="ECO:0007669"/>
    <property type="project" value="UniProtKB-UniRule"/>
</dbReference>
<evidence type="ECO:0000259" key="19">
    <source>
        <dbReference type="SMART" id="SM00484"/>
    </source>
</evidence>
<dbReference type="InterPro" id="IPR006084">
    <property type="entry name" value="XPG/Rad2"/>
</dbReference>
<evidence type="ECO:0000256" key="11">
    <source>
        <dbReference type="ARBA" id="ARBA00022839"/>
    </source>
</evidence>
<dbReference type="SUPFAM" id="SSF88723">
    <property type="entry name" value="PIN domain-like"/>
    <property type="match status" value="1"/>
</dbReference>
<dbReference type="InterPro" id="IPR029060">
    <property type="entry name" value="PIN-like_dom_sf"/>
</dbReference>
<keyword evidence="8 17" id="KW-0227">DNA damage</keyword>
<keyword evidence="13 17" id="KW-0267">Excision nuclease</keyword>
<keyword evidence="10 17" id="KW-0378">Hydrolase</keyword>
<evidence type="ECO:0000256" key="1">
    <source>
        <dbReference type="ARBA" id="ARBA00004123"/>
    </source>
</evidence>
<dbReference type="InterPro" id="IPR019974">
    <property type="entry name" value="XPG_CS"/>
</dbReference>
<dbReference type="Pfam" id="PF00867">
    <property type="entry name" value="XPG_I"/>
    <property type="match status" value="1"/>
</dbReference>
<dbReference type="EC" id="3.1.-.-" evidence="17"/>
<dbReference type="PANTHER" id="PTHR11081">
    <property type="entry name" value="FLAP ENDONUCLEASE FAMILY MEMBER"/>
    <property type="match status" value="1"/>
</dbReference>
<feature type="region of interest" description="Disordered" evidence="18">
    <location>
        <begin position="589"/>
        <end position="697"/>
    </location>
</feature>
<dbReference type="AlphaFoldDB" id="A0A1Q3EVH7"/>
<feature type="domain" description="XPG N-terminal" evidence="20">
    <location>
        <begin position="1"/>
        <end position="99"/>
    </location>
</feature>
<dbReference type="PANTHER" id="PTHR11081:SF8">
    <property type="entry name" value="EXONUCLEASE 1"/>
    <property type="match status" value="1"/>
</dbReference>
<dbReference type="Pfam" id="PF00752">
    <property type="entry name" value="XPG_N"/>
    <property type="match status" value="1"/>
</dbReference>
<organism evidence="21">
    <name type="scientific">Culex tarsalis</name>
    <name type="common">Encephalitis mosquito</name>
    <dbReference type="NCBI Taxonomy" id="7177"/>
    <lineage>
        <taxon>Eukaryota</taxon>
        <taxon>Metazoa</taxon>
        <taxon>Ecdysozoa</taxon>
        <taxon>Arthropoda</taxon>
        <taxon>Hexapoda</taxon>
        <taxon>Insecta</taxon>
        <taxon>Pterygota</taxon>
        <taxon>Neoptera</taxon>
        <taxon>Endopterygota</taxon>
        <taxon>Diptera</taxon>
        <taxon>Nematocera</taxon>
        <taxon>Culicoidea</taxon>
        <taxon>Culicidae</taxon>
        <taxon>Culicinae</taxon>
        <taxon>Culicini</taxon>
        <taxon>Culex</taxon>
        <taxon>Culex</taxon>
    </lineage>
</organism>
<keyword evidence="5 17" id="KW-0540">Nuclease</keyword>
<evidence type="ECO:0000256" key="14">
    <source>
        <dbReference type="ARBA" id="ARBA00023125"/>
    </source>
</evidence>
<dbReference type="GO" id="GO:0005634">
    <property type="term" value="C:nucleus"/>
    <property type="evidence" value="ECO:0007669"/>
    <property type="project" value="UniProtKB-SubCell"/>
</dbReference>
<dbReference type="SMART" id="SM00485">
    <property type="entry name" value="XPGN"/>
    <property type="match status" value="1"/>
</dbReference>
<dbReference type="CDD" id="cd09857">
    <property type="entry name" value="PIN_EXO1"/>
    <property type="match status" value="1"/>
</dbReference>
<dbReference type="InterPro" id="IPR006085">
    <property type="entry name" value="XPG_DNA_repair_N"/>
</dbReference>
<dbReference type="InterPro" id="IPR008918">
    <property type="entry name" value="HhH2"/>
</dbReference>
<feature type="compositionally biased region" description="Basic and acidic residues" evidence="18">
    <location>
        <begin position="665"/>
        <end position="690"/>
    </location>
</feature>
<comment type="function">
    <text evidence="17">5'-&gt;3' double-stranded DNA exonuclease which may also possess a cryptic 3'-&gt;5' double-stranded DNA exonuclease activity. Functions in DNA mismatch repair.</text>
</comment>
<feature type="region of interest" description="Disordered" evidence="18">
    <location>
        <begin position="485"/>
        <end position="507"/>
    </location>
</feature>
<dbReference type="InterPro" id="IPR044752">
    <property type="entry name" value="PIN-like_EXO1"/>
</dbReference>
<comment type="subcellular location">
    <subcellularLocation>
        <location evidence="1 17">Nucleus</location>
    </subcellularLocation>
</comment>
<evidence type="ECO:0000256" key="7">
    <source>
        <dbReference type="ARBA" id="ARBA00022759"/>
    </source>
</evidence>
<protein>
    <recommendedName>
        <fullName evidence="3 17">Exonuclease 1</fullName>
        <ecNumber evidence="17">3.1.-.-</ecNumber>
    </recommendedName>
</protein>
<dbReference type="GO" id="GO:0006298">
    <property type="term" value="P:mismatch repair"/>
    <property type="evidence" value="ECO:0007669"/>
    <property type="project" value="TreeGrafter"/>
</dbReference>
<dbReference type="SUPFAM" id="SSF47807">
    <property type="entry name" value="5' to 3' exonuclease, C-terminal subdomain"/>
    <property type="match status" value="1"/>
</dbReference>
<dbReference type="PROSITE" id="PS00841">
    <property type="entry name" value="XPG_1"/>
    <property type="match status" value="1"/>
</dbReference>
<keyword evidence="4" id="KW-0597">Phosphoprotein</keyword>
<dbReference type="CDD" id="cd09908">
    <property type="entry name" value="H3TH_EXO1"/>
    <property type="match status" value="1"/>
</dbReference>
<dbReference type="FunFam" id="3.40.50.1010:FF:000002">
    <property type="entry name" value="Exonuclease 1, putative"/>
    <property type="match status" value="1"/>
</dbReference>
<evidence type="ECO:0000256" key="5">
    <source>
        <dbReference type="ARBA" id="ARBA00022722"/>
    </source>
</evidence>
<evidence type="ECO:0000256" key="13">
    <source>
        <dbReference type="ARBA" id="ARBA00022881"/>
    </source>
</evidence>
<proteinExistence type="inferred from homology"/>
<evidence type="ECO:0000256" key="10">
    <source>
        <dbReference type="ARBA" id="ARBA00022801"/>
    </source>
</evidence>
<dbReference type="GO" id="GO:0017108">
    <property type="term" value="F:5'-flap endonuclease activity"/>
    <property type="evidence" value="ECO:0007669"/>
    <property type="project" value="TreeGrafter"/>
</dbReference>
<dbReference type="SMART" id="SM00279">
    <property type="entry name" value="HhH2"/>
    <property type="match status" value="1"/>
</dbReference>
<evidence type="ECO:0000256" key="9">
    <source>
        <dbReference type="ARBA" id="ARBA00022769"/>
    </source>
</evidence>
<keyword evidence="16 17" id="KW-0539">Nucleus</keyword>
<evidence type="ECO:0000256" key="4">
    <source>
        <dbReference type="ARBA" id="ARBA00022553"/>
    </source>
</evidence>
<feature type="region of interest" description="Disordered" evidence="18">
    <location>
        <begin position="555"/>
        <end position="577"/>
    </location>
</feature>
<keyword evidence="9 17" id="KW-0228">DNA excision</keyword>
<evidence type="ECO:0000256" key="3">
    <source>
        <dbReference type="ARBA" id="ARBA00020324"/>
    </source>
</evidence>
<dbReference type="InterPro" id="IPR036279">
    <property type="entry name" value="5-3_exonuclease_C_sf"/>
</dbReference>
<accession>A0A1Q3EVH7</accession>
<evidence type="ECO:0000256" key="2">
    <source>
        <dbReference type="ARBA" id="ARBA00010563"/>
    </source>
</evidence>
<dbReference type="EMBL" id="GFDL01015735">
    <property type="protein sequence ID" value="JAV19310.1"/>
    <property type="molecule type" value="Transcribed_RNA"/>
</dbReference>